<dbReference type="GO" id="GO:0008270">
    <property type="term" value="F:zinc ion binding"/>
    <property type="evidence" value="ECO:0007669"/>
    <property type="project" value="UniProtKB-KW"/>
</dbReference>
<dbReference type="InterPro" id="IPR052440">
    <property type="entry name" value="Trans_Reg/Chrom_Remod"/>
</dbReference>
<keyword evidence="4" id="KW-0862">Zinc</keyword>
<gene>
    <name evidence="7" type="primary">CG5098_0</name>
    <name evidence="7" type="ORF">c1_g1_i2</name>
</gene>
<evidence type="ECO:0000256" key="1">
    <source>
        <dbReference type="ARBA" id="ARBA00022553"/>
    </source>
</evidence>
<dbReference type="PANTHER" id="PTHR14955:SF4">
    <property type="entry name" value="PHD-TYPE DOMAIN-CONTAINING PROTEIN"/>
    <property type="match status" value="1"/>
</dbReference>
<dbReference type="InterPro" id="IPR034732">
    <property type="entry name" value="EPHD"/>
</dbReference>
<evidence type="ECO:0000259" key="6">
    <source>
        <dbReference type="PROSITE" id="PS51805"/>
    </source>
</evidence>
<organism evidence="7">
    <name type="scientific">Bactrocera latifrons</name>
    <name type="common">Malaysian fruit fly</name>
    <name type="synonym">Chaetodacus latifrons</name>
    <dbReference type="NCBI Taxonomy" id="174628"/>
    <lineage>
        <taxon>Eukaryota</taxon>
        <taxon>Metazoa</taxon>
        <taxon>Ecdysozoa</taxon>
        <taxon>Arthropoda</taxon>
        <taxon>Hexapoda</taxon>
        <taxon>Insecta</taxon>
        <taxon>Pterygota</taxon>
        <taxon>Neoptera</taxon>
        <taxon>Endopterygota</taxon>
        <taxon>Diptera</taxon>
        <taxon>Brachycera</taxon>
        <taxon>Muscomorpha</taxon>
        <taxon>Tephritoidea</taxon>
        <taxon>Tephritidae</taxon>
        <taxon>Bactrocera</taxon>
        <taxon>Bactrocera</taxon>
    </lineage>
</organism>
<feature type="region of interest" description="Disordered" evidence="5">
    <location>
        <begin position="243"/>
        <end position="322"/>
    </location>
</feature>
<keyword evidence="3" id="KW-0863">Zinc-finger</keyword>
<dbReference type="Pfam" id="PF13771">
    <property type="entry name" value="zf-HC5HC2H"/>
    <property type="match status" value="1"/>
</dbReference>
<evidence type="ECO:0000313" key="7">
    <source>
        <dbReference type="EMBL" id="JAI35898.1"/>
    </source>
</evidence>
<dbReference type="GO" id="GO:0005634">
    <property type="term" value="C:nucleus"/>
    <property type="evidence" value="ECO:0007669"/>
    <property type="project" value="TreeGrafter"/>
</dbReference>
<feature type="compositionally biased region" description="Polar residues" evidence="5">
    <location>
        <begin position="197"/>
        <end position="208"/>
    </location>
</feature>
<name>A0A0K8VAM0_BACLA</name>
<feature type="compositionally biased region" description="Low complexity" evidence="5">
    <location>
        <begin position="472"/>
        <end position="483"/>
    </location>
</feature>
<dbReference type="Gene3D" id="3.30.40.10">
    <property type="entry name" value="Zinc/RING finger domain, C3HC4 (zinc finger)"/>
    <property type="match status" value="1"/>
</dbReference>
<dbReference type="EMBL" id="GDHF01016416">
    <property type="protein sequence ID" value="JAI35898.1"/>
    <property type="molecule type" value="Transcribed_RNA"/>
</dbReference>
<evidence type="ECO:0000256" key="2">
    <source>
        <dbReference type="ARBA" id="ARBA00022723"/>
    </source>
</evidence>
<accession>A0A0K8VAM0</accession>
<dbReference type="InterPro" id="IPR013083">
    <property type="entry name" value="Znf_RING/FYVE/PHD"/>
</dbReference>
<feature type="region of interest" description="Disordered" evidence="5">
    <location>
        <begin position="472"/>
        <end position="495"/>
    </location>
</feature>
<proteinExistence type="predicted"/>
<dbReference type="OrthoDB" id="10029243at2759"/>
<dbReference type="GO" id="GO:0006357">
    <property type="term" value="P:regulation of transcription by RNA polymerase II"/>
    <property type="evidence" value="ECO:0007669"/>
    <property type="project" value="TreeGrafter"/>
</dbReference>
<dbReference type="AlphaFoldDB" id="A0A0K8VAM0"/>
<dbReference type="PANTHER" id="PTHR14955">
    <property type="entry name" value="RETINOIC ACID INDUCED 1/TRANSCRIPTION FACTOR 20"/>
    <property type="match status" value="1"/>
</dbReference>
<feature type="region of interest" description="Disordered" evidence="5">
    <location>
        <begin position="351"/>
        <end position="372"/>
    </location>
</feature>
<feature type="region of interest" description="Disordered" evidence="5">
    <location>
        <begin position="70"/>
        <end position="230"/>
    </location>
</feature>
<reference evidence="7" key="1">
    <citation type="submission" date="2015-06" db="EMBL/GenBank/DDBJ databases">
        <authorList>
            <person name="Hoefler B.C."/>
            <person name="Straight P.D."/>
        </authorList>
    </citation>
    <scope>NUCLEOTIDE SEQUENCE</scope>
</reference>
<keyword evidence="1" id="KW-0597">Phosphoprotein</keyword>
<evidence type="ECO:0000256" key="4">
    <source>
        <dbReference type="ARBA" id="ARBA00022833"/>
    </source>
</evidence>
<evidence type="ECO:0000256" key="3">
    <source>
        <dbReference type="ARBA" id="ARBA00022771"/>
    </source>
</evidence>
<dbReference type="PROSITE" id="PS51805">
    <property type="entry name" value="EPHD"/>
    <property type="match status" value="1"/>
</dbReference>
<evidence type="ECO:0000256" key="5">
    <source>
        <dbReference type="SAM" id="MobiDB-lite"/>
    </source>
</evidence>
<keyword evidence="2" id="KW-0479">Metal-binding</keyword>
<sequence length="642" mass="68458">MPKKSDTVTAAFEEVENKLEEMFAGIEDEPIIPETDDLASQPPANTTEVVRDLSLALELSNANLSAVTPSADALQETNDPMSATAKDVSTPLHVRTEGPPPTKAAKKSTLPSPIRKTTTTDLQAAAAESAQTTDNKEGGKTSIVPAASTTAAGRRSGPPRRRLSVAMDPANLRILLDDDDADFAEPRPQRGKRTTSAKRNNNSSQNSGEQKKDGVICLDDDDDQPSTSAAAAAALAAKTAKEATTQAVGSSSTPNAKTTSKAAKGRKTQDTRKRPSRAADTGKNGAKKKMTAKQQQQQRRKQQQHSSDDDAPAAPSAATEQIKNKSPFILVKRDGSINVVNAPLNAEDVNEKNAAARQVKKPSGAAGYAHDRKNLRGLHSSTLSNKYDADTTDSTWICVFCKRGPHRLGLGDLFGPYLVTIDCEEYKTAVKAPDAIDMDAIFVSKRRRLDMVQTNPRNLPVVPAKNCTASTGATATATRTSGAGKKKKNAQDTSAHGNLNTDATVTIDPLDCSTDETLQQNFLGMSKVSEKSYEVWLHEDCIVWAPGVYLVGVRVMGLDAAVWTSTTYHCVLCSKPGAIVCCLQRDCKAAAHVPCARAAGWSLNESTMNVHCQQHAVQPAIAPTTLSALALQQQQPAVLENS</sequence>
<protein>
    <submittedName>
        <fullName evidence="7">Uncharacterized protein CG5098</fullName>
    </submittedName>
</protein>
<feature type="compositionally biased region" description="Polar residues" evidence="5">
    <location>
        <begin position="109"/>
        <end position="122"/>
    </location>
</feature>
<feature type="compositionally biased region" description="Polar residues" evidence="5">
    <location>
        <begin position="248"/>
        <end position="261"/>
    </location>
</feature>
<feature type="domain" description="PHD-type" evidence="6">
    <location>
        <begin position="506"/>
        <end position="616"/>
    </location>
</feature>